<dbReference type="RefSeq" id="WP_237382869.1">
    <property type="nucleotide sequence ID" value="NZ_CP071793.1"/>
</dbReference>
<dbReference type="EMBL" id="CP071793">
    <property type="protein sequence ID" value="QTD52767.1"/>
    <property type="molecule type" value="Genomic_DNA"/>
</dbReference>
<feature type="transmembrane region" description="Helical" evidence="1">
    <location>
        <begin position="124"/>
        <end position="147"/>
    </location>
</feature>
<accession>A0A8A4TTR8</accession>
<protein>
    <submittedName>
        <fullName evidence="2">DUF420 domain-containing protein</fullName>
    </submittedName>
</protein>
<name>A0A8A4TTR8_SULCO</name>
<dbReference type="Pfam" id="PF04238">
    <property type="entry name" value="DUF420"/>
    <property type="match status" value="1"/>
</dbReference>
<evidence type="ECO:0000313" key="3">
    <source>
        <dbReference type="Proteomes" id="UP000663929"/>
    </source>
</evidence>
<dbReference type="AlphaFoldDB" id="A0A8A4TTR8"/>
<feature type="transmembrane region" description="Helical" evidence="1">
    <location>
        <begin position="6"/>
        <end position="26"/>
    </location>
</feature>
<keyword evidence="3" id="KW-1185">Reference proteome</keyword>
<dbReference type="KEGG" id="scor:J3U87_09845"/>
<feature type="transmembrane region" description="Helical" evidence="1">
    <location>
        <begin position="38"/>
        <end position="60"/>
    </location>
</feature>
<reference evidence="2" key="1">
    <citation type="submission" date="2021-03" db="EMBL/GenBank/DDBJ databases">
        <title>Acanthopleuribacteraceae sp. M133.</title>
        <authorList>
            <person name="Wang G."/>
        </authorList>
    </citation>
    <scope>NUCLEOTIDE SEQUENCE</scope>
    <source>
        <strain evidence="2">M133</strain>
    </source>
</reference>
<keyword evidence="1" id="KW-0472">Membrane</keyword>
<evidence type="ECO:0000313" key="2">
    <source>
        <dbReference type="EMBL" id="QTD52767.1"/>
    </source>
</evidence>
<gene>
    <name evidence="2" type="ORF">J3U87_09845</name>
</gene>
<keyword evidence="1" id="KW-0812">Transmembrane</keyword>
<evidence type="ECO:0000256" key="1">
    <source>
        <dbReference type="SAM" id="Phobius"/>
    </source>
</evidence>
<feature type="transmembrane region" description="Helical" evidence="1">
    <location>
        <begin position="72"/>
        <end position="94"/>
    </location>
</feature>
<proteinExistence type="predicted"/>
<organism evidence="2 3">
    <name type="scientific">Sulfidibacter corallicola</name>
    <dbReference type="NCBI Taxonomy" id="2818388"/>
    <lineage>
        <taxon>Bacteria</taxon>
        <taxon>Pseudomonadati</taxon>
        <taxon>Acidobacteriota</taxon>
        <taxon>Holophagae</taxon>
        <taxon>Acanthopleuribacterales</taxon>
        <taxon>Acanthopleuribacteraceae</taxon>
        <taxon>Sulfidibacter</taxon>
    </lineage>
</organism>
<dbReference type="Proteomes" id="UP000663929">
    <property type="component" value="Chromosome"/>
</dbReference>
<dbReference type="InterPro" id="IPR007352">
    <property type="entry name" value="DUF420"/>
</dbReference>
<sequence length="150" mass="17140">MYNFIFWGFAYLITGVAILFAVRGYRAVRRGDYGLHRTLMNIACNLILFFVAAYVVKVLVLGREDKTAWESLYLYTLYIHEGFIGLMLVTGIWARWLSHQFKDTLFKDKLSEIMAKKRKLHGRLGKICLGSAGCGLFTATIILIGMFGRL</sequence>
<keyword evidence="1" id="KW-1133">Transmembrane helix</keyword>